<keyword evidence="3" id="KW-0547">Nucleotide-binding</keyword>
<dbReference type="PANTHER" id="PTHR46743:SF2">
    <property type="entry name" value="TEICHOIC ACIDS EXPORT ATP-BINDING PROTEIN TAGH"/>
    <property type="match status" value="1"/>
</dbReference>
<dbReference type="GO" id="GO:0140359">
    <property type="term" value="F:ABC-type transporter activity"/>
    <property type="evidence" value="ECO:0007669"/>
    <property type="project" value="InterPro"/>
</dbReference>
<dbReference type="InterPro" id="IPR050683">
    <property type="entry name" value="Bact_Polysacc_Export_ATP-bd"/>
</dbReference>
<dbReference type="Gene3D" id="3.40.50.300">
    <property type="entry name" value="P-loop containing nucleotide triphosphate hydrolases"/>
    <property type="match status" value="1"/>
</dbReference>
<evidence type="ECO:0000256" key="3">
    <source>
        <dbReference type="ARBA" id="ARBA00022741"/>
    </source>
</evidence>
<dbReference type="GO" id="GO:0016887">
    <property type="term" value="F:ATP hydrolysis activity"/>
    <property type="evidence" value="ECO:0007669"/>
    <property type="project" value="InterPro"/>
</dbReference>
<evidence type="ECO:0000256" key="4">
    <source>
        <dbReference type="ARBA" id="ARBA00022840"/>
    </source>
</evidence>
<dbReference type="InterPro" id="IPR027417">
    <property type="entry name" value="P-loop_NTPase"/>
</dbReference>
<dbReference type="InterPro" id="IPR015860">
    <property type="entry name" value="ABC_transpr_TagH-like"/>
</dbReference>
<organism evidence="6 7">
    <name type="scientific">Candidatus Amesbacteria bacterium RIFCSPHIGHO2_01_FULL_48_32b</name>
    <dbReference type="NCBI Taxonomy" id="1797253"/>
    <lineage>
        <taxon>Bacteria</taxon>
        <taxon>Candidatus Amesiibacteriota</taxon>
    </lineage>
</organism>
<dbReference type="Pfam" id="PF00005">
    <property type="entry name" value="ABC_tran"/>
    <property type="match status" value="1"/>
</dbReference>
<sequence length="403" mass="44595">MPQPIIEIRKLSKKYRLGAVQHYYTLRDSLSQILHPFVKFRKLISDEFWALKDVSLKIFPGEVVGIIGANGAGKSTLLKVLSRITPPTSGTAIIRGRIGSLLEVGTGFHMELTGRENIYLGGNILGLSHKEVKRKFAQIVEFSGIEKFLDTPVKHYSSGMYIRLAFAVAAHLEPEILLVDEVLAVGDAEFQKRSLGKMGEMSKKGRTVLFVSHNMTAIKNLCHRCILMEKGEIKMDDTPSRVIESYLKASSASSSISLSQRKDRDGNGAIRLVYLNIADIKNNNLIKSFDRLRITLRFQVIKPFSTLQAKIAFSDTLGNALFRVESESLSSGQVSDNTLVFETSEINLPALTCLVNVGLFTDGQLSDYVQNAYSFDIIGSAKPGVKSFPNYMALVLIGSKLIK</sequence>
<dbReference type="SMART" id="SM00382">
    <property type="entry name" value="AAA"/>
    <property type="match status" value="1"/>
</dbReference>
<dbReference type="SUPFAM" id="SSF52540">
    <property type="entry name" value="P-loop containing nucleoside triphosphate hydrolases"/>
    <property type="match status" value="1"/>
</dbReference>
<gene>
    <name evidence="6" type="ORF">A2876_02490</name>
</gene>
<dbReference type="AlphaFoldDB" id="A0A1F4YDW8"/>
<dbReference type="PROSITE" id="PS50893">
    <property type="entry name" value="ABC_TRANSPORTER_2"/>
    <property type="match status" value="1"/>
</dbReference>
<dbReference type="EMBL" id="MEXH01000021">
    <property type="protein sequence ID" value="OGC92131.1"/>
    <property type="molecule type" value="Genomic_DNA"/>
</dbReference>
<feature type="domain" description="ABC transporter" evidence="5">
    <location>
        <begin position="34"/>
        <end position="255"/>
    </location>
</feature>
<evidence type="ECO:0000313" key="6">
    <source>
        <dbReference type="EMBL" id="OGC92131.1"/>
    </source>
</evidence>
<evidence type="ECO:0000313" key="7">
    <source>
        <dbReference type="Proteomes" id="UP000178176"/>
    </source>
</evidence>
<dbReference type="GO" id="GO:0005524">
    <property type="term" value="F:ATP binding"/>
    <property type="evidence" value="ECO:0007669"/>
    <property type="project" value="UniProtKB-KW"/>
</dbReference>
<dbReference type="Proteomes" id="UP000178176">
    <property type="component" value="Unassembled WGS sequence"/>
</dbReference>
<comment type="caution">
    <text evidence="6">The sequence shown here is derived from an EMBL/GenBank/DDBJ whole genome shotgun (WGS) entry which is preliminary data.</text>
</comment>
<evidence type="ECO:0000259" key="5">
    <source>
        <dbReference type="PROSITE" id="PS50893"/>
    </source>
</evidence>
<protein>
    <recommendedName>
        <fullName evidence="5">ABC transporter domain-containing protein</fullName>
    </recommendedName>
</protein>
<dbReference type="GO" id="GO:0016020">
    <property type="term" value="C:membrane"/>
    <property type="evidence" value="ECO:0007669"/>
    <property type="project" value="InterPro"/>
</dbReference>
<dbReference type="InterPro" id="IPR003593">
    <property type="entry name" value="AAA+_ATPase"/>
</dbReference>
<keyword evidence="4" id="KW-0067">ATP-binding</keyword>
<dbReference type="InterPro" id="IPR003439">
    <property type="entry name" value="ABC_transporter-like_ATP-bd"/>
</dbReference>
<accession>A0A1F4YDW8</accession>
<proteinExistence type="inferred from homology"/>
<dbReference type="PANTHER" id="PTHR46743">
    <property type="entry name" value="TEICHOIC ACIDS EXPORT ATP-BINDING PROTEIN TAGH"/>
    <property type="match status" value="1"/>
</dbReference>
<name>A0A1F4YDW8_9BACT</name>
<evidence type="ECO:0000256" key="2">
    <source>
        <dbReference type="ARBA" id="ARBA00022448"/>
    </source>
</evidence>
<comment type="similarity">
    <text evidence="1">Belongs to the ABC transporter superfamily.</text>
</comment>
<evidence type="ECO:0000256" key="1">
    <source>
        <dbReference type="ARBA" id="ARBA00005417"/>
    </source>
</evidence>
<reference evidence="6 7" key="1">
    <citation type="journal article" date="2016" name="Nat. Commun.">
        <title>Thousands of microbial genomes shed light on interconnected biogeochemical processes in an aquifer system.</title>
        <authorList>
            <person name="Anantharaman K."/>
            <person name="Brown C.T."/>
            <person name="Hug L.A."/>
            <person name="Sharon I."/>
            <person name="Castelle C.J."/>
            <person name="Probst A.J."/>
            <person name="Thomas B.C."/>
            <person name="Singh A."/>
            <person name="Wilkins M.J."/>
            <person name="Karaoz U."/>
            <person name="Brodie E.L."/>
            <person name="Williams K.H."/>
            <person name="Hubbard S.S."/>
            <person name="Banfield J.F."/>
        </authorList>
    </citation>
    <scope>NUCLEOTIDE SEQUENCE [LARGE SCALE GENOMIC DNA]</scope>
</reference>
<dbReference type="CDD" id="cd03220">
    <property type="entry name" value="ABC_KpsT_Wzt"/>
    <property type="match status" value="1"/>
</dbReference>
<keyword evidence="2" id="KW-0813">Transport</keyword>